<dbReference type="SUPFAM" id="SSF88723">
    <property type="entry name" value="PIN domain-like"/>
    <property type="match status" value="1"/>
</dbReference>
<dbReference type="AlphaFoldDB" id="A0A964T7E2"/>
<sequence length="131" mass="14254">MIAVDTNVLLRYILDDDNRQSIVARRLIDEQCSSDEPAFVHEVVLAEIVWVLGGKKGVKRKEIAQVCRDLLDNAHLSFRDEGGLAAALDAFEDGPADFAEYLVAAQSRTLGAATTCTFDVDAGRSPGFTLL</sequence>
<gene>
    <name evidence="2" type="ORF">E4O86_18975</name>
</gene>
<dbReference type="Pfam" id="PF01850">
    <property type="entry name" value="PIN"/>
    <property type="match status" value="1"/>
</dbReference>
<name>A0A964T7E2_9HYPH</name>
<keyword evidence="3" id="KW-1185">Reference proteome</keyword>
<dbReference type="InterPro" id="IPR029060">
    <property type="entry name" value="PIN-like_dom_sf"/>
</dbReference>
<organism evidence="2 3">
    <name type="scientific">Propylenella binzhouense</name>
    <dbReference type="NCBI Taxonomy" id="2555902"/>
    <lineage>
        <taxon>Bacteria</taxon>
        <taxon>Pseudomonadati</taxon>
        <taxon>Pseudomonadota</taxon>
        <taxon>Alphaproteobacteria</taxon>
        <taxon>Hyphomicrobiales</taxon>
        <taxon>Propylenellaceae</taxon>
        <taxon>Propylenella</taxon>
    </lineage>
</organism>
<proteinExistence type="predicted"/>
<dbReference type="Gene3D" id="3.40.50.1010">
    <property type="entry name" value="5'-nuclease"/>
    <property type="match status" value="1"/>
</dbReference>
<dbReference type="OrthoDB" id="3175275at2"/>
<dbReference type="PANTHER" id="PTHR39664:SF2">
    <property type="entry name" value="NUCLEIC ACID-BINDING PROTEIN, CONTAINING PIN DOMAIN-RELATED"/>
    <property type="match status" value="1"/>
</dbReference>
<accession>A0A964T7E2</accession>
<dbReference type="CDD" id="cd18683">
    <property type="entry name" value="PIN_VapC-like"/>
    <property type="match status" value="1"/>
</dbReference>
<dbReference type="RefSeq" id="WP_161142133.1">
    <property type="nucleotide sequence ID" value="NZ_SPKJ01000096.1"/>
</dbReference>
<feature type="domain" description="PIN" evidence="1">
    <location>
        <begin position="2"/>
        <end position="121"/>
    </location>
</feature>
<evidence type="ECO:0000259" key="1">
    <source>
        <dbReference type="Pfam" id="PF01850"/>
    </source>
</evidence>
<protein>
    <submittedName>
        <fullName evidence="2">PIN domain-containing protein</fullName>
    </submittedName>
</protein>
<evidence type="ECO:0000313" key="3">
    <source>
        <dbReference type="Proteomes" id="UP000773614"/>
    </source>
</evidence>
<evidence type="ECO:0000313" key="2">
    <source>
        <dbReference type="EMBL" id="MYZ49794.1"/>
    </source>
</evidence>
<dbReference type="PANTHER" id="PTHR39664">
    <property type="match status" value="1"/>
</dbReference>
<reference evidence="2" key="1">
    <citation type="submission" date="2019-03" db="EMBL/GenBank/DDBJ databases">
        <title>Afifella sp. nov., isolated from activated sludge.</title>
        <authorList>
            <person name="Li Q."/>
            <person name="Liu Y."/>
        </authorList>
    </citation>
    <scope>NUCLEOTIDE SEQUENCE</scope>
    <source>
        <strain evidence="2">L72</strain>
    </source>
</reference>
<dbReference type="InterPro" id="IPR002716">
    <property type="entry name" value="PIN_dom"/>
</dbReference>
<comment type="caution">
    <text evidence="2">The sequence shown here is derived from an EMBL/GenBank/DDBJ whole genome shotgun (WGS) entry which is preliminary data.</text>
</comment>
<dbReference type="Proteomes" id="UP000773614">
    <property type="component" value="Unassembled WGS sequence"/>
</dbReference>
<dbReference type="EMBL" id="SPKJ01000096">
    <property type="protein sequence ID" value="MYZ49794.1"/>
    <property type="molecule type" value="Genomic_DNA"/>
</dbReference>